<dbReference type="EMBL" id="UINC01038325">
    <property type="protein sequence ID" value="SVB35181.1"/>
    <property type="molecule type" value="Genomic_DNA"/>
</dbReference>
<proteinExistence type="predicted"/>
<gene>
    <name evidence="1" type="ORF">METZ01_LOCUS188035</name>
</gene>
<organism evidence="1">
    <name type="scientific">marine metagenome</name>
    <dbReference type="NCBI Taxonomy" id="408172"/>
    <lineage>
        <taxon>unclassified sequences</taxon>
        <taxon>metagenomes</taxon>
        <taxon>ecological metagenomes</taxon>
    </lineage>
</organism>
<name>A0A382DBY2_9ZZZZ</name>
<dbReference type="AlphaFoldDB" id="A0A382DBY2"/>
<sequence>GLFDVAVGEGNISPNYATELQNSRVALNGEVSKRRGRVFFNDVAIHHAVGNSVDTYASSNQSGTVSMYSSNNEDVGFAVTLSSDESIQSVKFWLKKSGSPTGLMRAKIYASTGTVGSTGVPTGDTLKTSLEIDSVDLTTSFAFVEFTFETPHAVSAGDVCFVLDYRGGDSGNYIILGTDNSAPTHGSNAFKSNTADSGWVQDTQDIIFDLFRAGPDVIGLMVYDGNYPATYEVLAQADTRLLRYTASTGAFDTVVKSGLTAGKKLNWTMFNNKMILSNGTDNPFKYGYTPKPFAPTTGVSTSGSKAARTYYVTVTYVTAYGESVASEEATQAIGIQYVPIPAIPTTGVTTDGSKLSRTYYVSTTYITGNGESTPTAFGAAGTADITGDAVTSVAITASGDSYSTAPTVTFSGGGGSSASGTAVLTGDQVTSVTIGSGGSGYTSAPTVAFSGGEKTQAIGGNDVLTVTSPAASTGATHYNVYHHTASGALKLQNVSPIVIGTDYTETTGSLNDGAAPPVSHTGTYGDVLTVTSPVSLPGITSYNVYHHTVSGSLKLQTAAPIAIGVNYTEAVSLNDGAAPPTAHTGWYAVDIGDNPPKGKYVYALNNRVWV</sequence>
<feature type="non-terminal residue" evidence="1">
    <location>
        <position position="1"/>
    </location>
</feature>
<reference evidence="1" key="1">
    <citation type="submission" date="2018-05" db="EMBL/GenBank/DDBJ databases">
        <authorList>
            <person name="Lanie J.A."/>
            <person name="Ng W.-L."/>
            <person name="Kazmierczak K.M."/>
            <person name="Andrzejewski T.M."/>
            <person name="Davidsen T.M."/>
            <person name="Wayne K.J."/>
            <person name="Tettelin H."/>
            <person name="Glass J.I."/>
            <person name="Rusch D."/>
            <person name="Podicherti R."/>
            <person name="Tsui H.-C.T."/>
            <person name="Winkler M.E."/>
        </authorList>
    </citation>
    <scope>NUCLEOTIDE SEQUENCE</scope>
</reference>
<accession>A0A382DBY2</accession>
<feature type="non-terminal residue" evidence="1">
    <location>
        <position position="610"/>
    </location>
</feature>
<evidence type="ECO:0000313" key="1">
    <source>
        <dbReference type="EMBL" id="SVB35181.1"/>
    </source>
</evidence>
<protein>
    <submittedName>
        <fullName evidence="1">Uncharacterized protein</fullName>
    </submittedName>
</protein>